<sequence length="196" mass="19492">MRRPVAVAAVALVLATAGCTGLTYSSEDVTRIFTPQNDGANASAKQVYVRNAFLLGASLTGRSETPAAGLPLYAVLINERAQPVRLEKITLSQGGQVQLAGAIEVPPRGIVGTDRPIGTVTGVADTGSVPMSFGFTGGPNDMRLIVPVVARTGVFASLNPSGAPANPSGAPSPAGSPAPSGPAPSVPGGPSPTATP</sequence>
<protein>
    <recommendedName>
        <fullName evidence="4">Copper chaperone PCu(A)C</fullName>
    </recommendedName>
</protein>
<reference evidence="2 3" key="1">
    <citation type="submission" date="2022-06" db="EMBL/GenBank/DDBJ databases">
        <title>Sequencing the genomes of 1000 actinobacteria strains.</title>
        <authorList>
            <person name="Klenk H.-P."/>
        </authorList>
    </citation>
    <scope>NUCLEOTIDE SEQUENCE [LARGE SCALE GENOMIC DNA]</scope>
    <source>
        <strain evidence="2 3">DSM 44170</strain>
    </source>
</reference>
<keyword evidence="3" id="KW-1185">Reference proteome</keyword>
<comment type="caution">
    <text evidence="2">The sequence shown here is derived from an EMBL/GenBank/DDBJ whole genome shotgun (WGS) entry which is preliminary data.</text>
</comment>
<organism evidence="2 3">
    <name type="scientific">Nonomuraea roseoviolacea subsp. carminata</name>
    <dbReference type="NCBI Taxonomy" id="160689"/>
    <lineage>
        <taxon>Bacteria</taxon>
        <taxon>Bacillati</taxon>
        <taxon>Actinomycetota</taxon>
        <taxon>Actinomycetes</taxon>
        <taxon>Streptosporangiales</taxon>
        <taxon>Streptosporangiaceae</taxon>
        <taxon>Nonomuraea</taxon>
    </lineage>
</organism>
<dbReference type="RefSeq" id="WP_253776650.1">
    <property type="nucleotide sequence ID" value="NZ_BAAAVE010000010.1"/>
</dbReference>
<accession>A0ABT1KBW6</accession>
<dbReference type="Proteomes" id="UP001320766">
    <property type="component" value="Unassembled WGS sequence"/>
</dbReference>
<feature type="compositionally biased region" description="Low complexity" evidence="1">
    <location>
        <begin position="159"/>
        <end position="173"/>
    </location>
</feature>
<evidence type="ECO:0000313" key="2">
    <source>
        <dbReference type="EMBL" id="MCP2350886.1"/>
    </source>
</evidence>
<name>A0ABT1KBW6_9ACTN</name>
<proteinExistence type="predicted"/>
<dbReference type="PROSITE" id="PS51257">
    <property type="entry name" value="PROKAR_LIPOPROTEIN"/>
    <property type="match status" value="1"/>
</dbReference>
<evidence type="ECO:0000313" key="3">
    <source>
        <dbReference type="Proteomes" id="UP001320766"/>
    </source>
</evidence>
<gene>
    <name evidence="2" type="ORF">HD595_007008</name>
</gene>
<feature type="compositionally biased region" description="Pro residues" evidence="1">
    <location>
        <begin position="174"/>
        <end position="196"/>
    </location>
</feature>
<feature type="region of interest" description="Disordered" evidence="1">
    <location>
        <begin position="159"/>
        <end position="196"/>
    </location>
</feature>
<dbReference type="EMBL" id="JAMZEC010000001">
    <property type="protein sequence ID" value="MCP2350886.1"/>
    <property type="molecule type" value="Genomic_DNA"/>
</dbReference>
<evidence type="ECO:0000256" key="1">
    <source>
        <dbReference type="SAM" id="MobiDB-lite"/>
    </source>
</evidence>
<evidence type="ECO:0008006" key="4">
    <source>
        <dbReference type="Google" id="ProtNLM"/>
    </source>
</evidence>